<dbReference type="InterPro" id="IPR046347">
    <property type="entry name" value="bZIP_sf"/>
</dbReference>
<accession>A0A7S2EXE7</accession>
<evidence type="ECO:0000256" key="2">
    <source>
        <dbReference type="SAM" id="MobiDB-lite"/>
    </source>
</evidence>
<evidence type="ECO:0000256" key="1">
    <source>
        <dbReference type="SAM" id="Coils"/>
    </source>
</evidence>
<feature type="region of interest" description="Disordered" evidence="2">
    <location>
        <begin position="114"/>
        <end position="149"/>
    </location>
</feature>
<dbReference type="GO" id="GO:0003700">
    <property type="term" value="F:DNA-binding transcription factor activity"/>
    <property type="evidence" value="ECO:0007669"/>
    <property type="project" value="InterPro"/>
</dbReference>
<name>A0A7S2EXE7_TRICV</name>
<sequence length="149" mass="16714">MPVADEASPKEDGGKKRLLSEEERLDRRRASNRKSAMKNRYHKLLYMEELQSREKTLGSSVDSLEKENKNLHQVLQFLERGGSWRAAEQVMQDNFSSRSSSDFSNAAGIINSLPLHATTSTPQNQHASDLPATTSQNLFVAKNGSIPKR</sequence>
<reference evidence="3" key="1">
    <citation type="submission" date="2021-01" db="EMBL/GenBank/DDBJ databases">
        <authorList>
            <person name="Corre E."/>
            <person name="Pelletier E."/>
            <person name="Niang G."/>
            <person name="Scheremetjew M."/>
            <person name="Finn R."/>
            <person name="Kale V."/>
            <person name="Holt S."/>
            <person name="Cochrane G."/>
            <person name="Meng A."/>
            <person name="Brown T."/>
            <person name="Cohen L."/>
        </authorList>
    </citation>
    <scope>NUCLEOTIDE SEQUENCE</scope>
    <source>
        <strain evidence="3">Grunow 1884</strain>
    </source>
</reference>
<feature type="compositionally biased region" description="Basic residues" evidence="2">
    <location>
        <begin position="30"/>
        <end position="39"/>
    </location>
</feature>
<dbReference type="AlphaFoldDB" id="A0A7S2EXE7"/>
<evidence type="ECO:0008006" key="4">
    <source>
        <dbReference type="Google" id="ProtNLM"/>
    </source>
</evidence>
<dbReference type="Gene3D" id="1.20.5.170">
    <property type="match status" value="1"/>
</dbReference>
<organism evidence="3">
    <name type="scientific">Trieres chinensis</name>
    <name type="common">Marine centric diatom</name>
    <name type="synonym">Odontella sinensis</name>
    <dbReference type="NCBI Taxonomy" id="1514140"/>
    <lineage>
        <taxon>Eukaryota</taxon>
        <taxon>Sar</taxon>
        <taxon>Stramenopiles</taxon>
        <taxon>Ochrophyta</taxon>
        <taxon>Bacillariophyta</taxon>
        <taxon>Mediophyceae</taxon>
        <taxon>Biddulphiophycidae</taxon>
        <taxon>Eupodiscales</taxon>
        <taxon>Parodontellaceae</taxon>
        <taxon>Trieres</taxon>
    </lineage>
</organism>
<proteinExistence type="predicted"/>
<feature type="coiled-coil region" evidence="1">
    <location>
        <begin position="47"/>
        <end position="81"/>
    </location>
</feature>
<gene>
    <name evidence="3" type="ORF">OSIN01602_LOCUS20288</name>
</gene>
<evidence type="ECO:0000313" key="3">
    <source>
        <dbReference type="EMBL" id="CAD9359986.1"/>
    </source>
</evidence>
<dbReference type="SUPFAM" id="SSF57959">
    <property type="entry name" value="Leucine zipper domain"/>
    <property type="match status" value="1"/>
</dbReference>
<feature type="compositionally biased region" description="Basic and acidic residues" evidence="2">
    <location>
        <begin position="7"/>
        <end position="29"/>
    </location>
</feature>
<feature type="compositionally biased region" description="Polar residues" evidence="2">
    <location>
        <begin position="117"/>
        <end position="138"/>
    </location>
</feature>
<feature type="region of interest" description="Disordered" evidence="2">
    <location>
        <begin position="1"/>
        <end position="39"/>
    </location>
</feature>
<protein>
    <recommendedName>
        <fullName evidence="4">BZIP domain-containing protein</fullName>
    </recommendedName>
</protein>
<keyword evidence="1" id="KW-0175">Coiled coil</keyword>
<dbReference type="EMBL" id="HBGO01035129">
    <property type="protein sequence ID" value="CAD9359986.1"/>
    <property type="molecule type" value="Transcribed_RNA"/>
</dbReference>